<dbReference type="SUPFAM" id="SSF54427">
    <property type="entry name" value="NTF2-like"/>
    <property type="match status" value="1"/>
</dbReference>
<sequence>MADGTREWNHGERSTGKAPRTIVRNAAGTAPRHHPNRIPQEPAMTENLAVATTPEDLARLFVERVNARDADGVAALYAPDAVMAYPAGSVTVGRDAIRAVVEKLIAFAPLPFAVEPPLPTVRHGDLALTSTRAADGTGGRVQVAQRQGDGTWLRIIDRPEVPVE</sequence>
<feature type="region of interest" description="Disordered" evidence="1">
    <location>
        <begin position="1"/>
        <end position="22"/>
    </location>
</feature>
<proteinExistence type="predicted"/>
<dbReference type="InterPro" id="IPR037401">
    <property type="entry name" value="SnoaL-like"/>
</dbReference>
<evidence type="ECO:0000256" key="1">
    <source>
        <dbReference type="SAM" id="MobiDB-lite"/>
    </source>
</evidence>
<feature type="domain" description="SnoaL-like" evidence="2">
    <location>
        <begin position="59"/>
        <end position="143"/>
    </location>
</feature>
<dbReference type="Gene3D" id="3.10.450.50">
    <property type="match status" value="1"/>
</dbReference>
<evidence type="ECO:0000313" key="3">
    <source>
        <dbReference type="EMBL" id="GAA4965983.1"/>
    </source>
</evidence>
<comment type="caution">
    <text evidence="3">The sequence shown here is derived from an EMBL/GenBank/DDBJ whole genome shotgun (WGS) entry which is preliminary data.</text>
</comment>
<dbReference type="Pfam" id="PF12680">
    <property type="entry name" value="SnoaL_2"/>
    <property type="match status" value="1"/>
</dbReference>
<protein>
    <recommendedName>
        <fullName evidence="2">SnoaL-like domain-containing protein</fullName>
    </recommendedName>
</protein>
<dbReference type="Proteomes" id="UP001500466">
    <property type="component" value="Unassembled WGS sequence"/>
</dbReference>
<feature type="compositionally biased region" description="Basic and acidic residues" evidence="1">
    <location>
        <begin position="1"/>
        <end position="15"/>
    </location>
</feature>
<accession>A0ABP9HAZ8</accession>
<organism evidence="3 4">
    <name type="scientific">Yinghuangia aomiensis</name>
    <dbReference type="NCBI Taxonomy" id="676205"/>
    <lineage>
        <taxon>Bacteria</taxon>
        <taxon>Bacillati</taxon>
        <taxon>Actinomycetota</taxon>
        <taxon>Actinomycetes</taxon>
        <taxon>Kitasatosporales</taxon>
        <taxon>Streptomycetaceae</taxon>
        <taxon>Yinghuangia</taxon>
    </lineage>
</organism>
<reference evidence="4" key="1">
    <citation type="journal article" date="2019" name="Int. J. Syst. Evol. Microbiol.">
        <title>The Global Catalogue of Microorganisms (GCM) 10K type strain sequencing project: providing services to taxonomists for standard genome sequencing and annotation.</title>
        <authorList>
            <consortium name="The Broad Institute Genomics Platform"/>
            <consortium name="The Broad Institute Genome Sequencing Center for Infectious Disease"/>
            <person name="Wu L."/>
            <person name="Ma J."/>
        </authorList>
    </citation>
    <scope>NUCLEOTIDE SEQUENCE [LARGE SCALE GENOMIC DNA]</scope>
    <source>
        <strain evidence="4">JCM 17986</strain>
    </source>
</reference>
<gene>
    <name evidence="3" type="ORF">GCM10023205_33080</name>
</gene>
<evidence type="ECO:0000259" key="2">
    <source>
        <dbReference type="Pfam" id="PF12680"/>
    </source>
</evidence>
<dbReference type="InterPro" id="IPR032710">
    <property type="entry name" value="NTF2-like_dom_sf"/>
</dbReference>
<dbReference type="EMBL" id="BAABHS010000010">
    <property type="protein sequence ID" value="GAA4965983.1"/>
    <property type="molecule type" value="Genomic_DNA"/>
</dbReference>
<evidence type="ECO:0000313" key="4">
    <source>
        <dbReference type="Proteomes" id="UP001500466"/>
    </source>
</evidence>
<keyword evidence="4" id="KW-1185">Reference proteome</keyword>
<name>A0ABP9HAZ8_9ACTN</name>